<reference evidence="2" key="1">
    <citation type="submission" date="2016-10" db="EMBL/GenBank/DDBJ databases">
        <authorList>
            <person name="Varghese N."/>
        </authorList>
    </citation>
    <scope>NUCLEOTIDE SEQUENCE [LARGE SCALE GENOMIC DNA]</scope>
    <source>
        <strain evidence="2">DSM 12489</strain>
    </source>
</reference>
<sequence>MAWPLSLDIVEVASVLSSVGTLAIAVTSWYQIHRANQETFYPIVAIDDIGQTSCGVWEIAMKNYGTGPALELKLAIQSDDGCTAIPPIVSGNRVTGLHLAPNEQKTIQFSMDESRLEHRANPFRKREALRISYRCIRGRRHELFTELPEELESNL</sequence>
<protein>
    <submittedName>
        <fullName evidence="1">Uncharacterized protein</fullName>
    </submittedName>
</protein>
<dbReference type="STRING" id="89784.SAMN04489725_101208"/>
<keyword evidence="2" id="KW-1185">Reference proteome</keyword>
<dbReference type="RefSeq" id="WP_006448082.1">
    <property type="nucleotide sequence ID" value="NZ_FNOJ01000001.1"/>
</dbReference>
<proteinExistence type="predicted"/>
<organism evidence="1 2">
    <name type="scientific">Alicyclobacillus hesperidum</name>
    <dbReference type="NCBI Taxonomy" id="89784"/>
    <lineage>
        <taxon>Bacteria</taxon>
        <taxon>Bacillati</taxon>
        <taxon>Bacillota</taxon>
        <taxon>Bacilli</taxon>
        <taxon>Bacillales</taxon>
        <taxon>Alicyclobacillaceae</taxon>
        <taxon>Alicyclobacillus</taxon>
    </lineage>
</organism>
<dbReference type="Proteomes" id="UP000182589">
    <property type="component" value="Unassembled WGS sequence"/>
</dbReference>
<name>A0A1H2QCZ6_9BACL</name>
<evidence type="ECO:0000313" key="2">
    <source>
        <dbReference type="Proteomes" id="UP000182589"/>
    </source>
</evidence>
<evidence type="ECO:0000313" key="1">
    <source>
        <dbReference type="EMBL" id="SDW05113.1"/>
    </source>
</evidence>
<accession>A0A1H2QCZ6</accession>
<gene>
    <name evidence="1" type="ORF">SAMN04489725_101208</name>
</gene>
<dbReference type="EMBL" id="FNOJ01000001">
    <property type="protein sequence ID" value="SDW05113.1"/>
    <property type="molecule type" value="Genomic_DNA"/>
</dbReference>
<dbReference type="AlphaFoldDB" id="A0A1H2QCZ6"/>